<evidence type="ECO:0000259" key="2">
    <source>
        <dbReference type="Pfam" id="PF05065"/>
    </source>
</evidence>
<name>A0ABY9K1A4_9BACI</name>
<proteinExistence type="predicted"/>
<sequence>MKNLDSNVIENKEEQIQAMKAAFEAGDANEVAQKIVTNFENNFSHFQYMMDNVIKEANQAKEENWDQQVLASRGVRVLTSEERKFYNAAIEVQGFDHTEELMPPTVYERVFEDLQKEHPLLSRINFQTTGATTAWVLRKPGTPAAFWGDVRASIQEMVDEGFQTIEQGMYKLSGFLVVSKAMFELGPEWLDRYVRTFMEEVIADEMENVVINGTGKTQPIGMIRKLEGPVVNGEYPEKAKVTLEDFTPETIGKEILAPTTKDGTRRYTGVTLMVNPLDYATKFFALGAKQKDDGTWTYGNFSIPGLEIIEVPAVPLNTMIAGNPKDYFMGVASKQTLETTDVLRMVEDQRLYLIRRLANGRPLDSDSFTVYDISALEPSIDTE</sequence>
<accession>A0ABY9K1A4</accession>
<feature type="domain" description="Phage capsid-like C-terminal" evidence="2">
    <location>
        <begin position="101"/>
        <end position="372"/>
    </location>
</feature>
<evidence type="ECO:0000313" key="3">
    <source>
        <dbReference type="EMBL" id="WLR44475.1"/>
    </source>
</evidence>
<dbReference type="InterPro" id="IPR024455">
    <property type="entry name" value="Phage_capsid"/>
</dbReference>
<protein>
    <submittedName>
        <fullName evidence="3">Phage major capsid protein</fullName>
    </submittedName>
</protein>
<evidence type="ECO:0000313" key="4">
    <source>
        <dbReference type="Proteomes" id="UP001197974"/>
    </source>
</evidence>
<gene>
    <name evidence="3" type="ORF">LC087_19430</name>
</gene>
<dbReference type="InterPro" id="IPR054612">
    <property type="entry name" value="Phage_capsid-like_C"/>
</dbReference>
<evidence type="ECO:0000256" key="1">
    <source>
        <dbReference type="ARBA" id="ARBA00004328"/>
    </source>
</evidence>
<reference evidence="3 4" key="1">
    <citation type="submission" date="2023-06" db="EMBL/GenBank/DDBJ databases">
        <title>Five Gram-positive bacteria isolated from mangrove sediments in Shenzhen, Guangdong, China.</title>
        <authorList>
            <person name="Yu S."/>
            <person name="Zheng W."/>
            <person name="Huang Y."/>
        </authorList>
    </citation>
    <scope>NUCLEOTIDE SEQUENCE [LARGE SCALE GENOMIC DNA]</scope>
    <source>
        <strain evidence="3 4">SaN35-3</strain>
        <plasmid evidence="3 4">unnamed2</plasmid>
    </source>
</reference>
<organism evidence="3 4">
    <name type="scientific">Bacillus carboniphilus</name>
    <dbReference type="NCBI Taxonomy" id="86663"/>
    <lineage>
        <taxon>Bacteria</taxon>
        <taxon>Bacillati</taxon>
        <taxon>Bacillota</taxon>
        <taxon>Bacilli</taxon>
        <taxon>Bacillales</taxon>
        <taxon>Bacillaceae</taxon>
        <taxon>Bacillus</taxon>
    </lineage>
</organism>
<dbReference type="EMBL" id="CP129015">
    <property type="protein sequence ID" value="WLR44475.1"/>
    <property type="molecule type" value="Genomic_DNA"/>
</dbReference>
<geneLocation type="plasmid" evidence="3 4">
    <name>unnamed2</name>
</geneLocation>
<dbReference type="Proteomes" id="UP001197974">
    <property type="component" value="Plasmid unnamed2"/>
</dbReference>
<dbReference type="RefSeq" id="WP_226540864.1">
    <property type="nucleotide sequence ID" value="NZ_CP129015.1"/>
</dbReference>
<dbReference type="Pfam" id="PF05065">
    <property type="entry name" value="Phage_capsid"/>
    <property type="match status" value="1"/>
</dbReference>
<keyword evidence="4" id="KW-1185">Reference proteome</keyword>
<keyword evidence="3" id="KW-0614">Plasmid</keyword>
<dbReference type="SUPFAM" id="SSF56563">
    <property type="entry name" value="Major capsid protein gp5"/>
    <property type="match status" value="1"/>
</dbReference>
<dbReference type="NCBIfam" id="TIGR01554">
    <property type="entry name" value="major_cap_HK97"/>
    <property type="match status" value="1"/>
</dbReference>
<comment type="subcellular location">
    <subcellularLocation>
        <location evidence="1">Virion</location>
    </subcellularLocation>
</comment>